<evidence type="ECO:0000313" key="2">
    <source>
        <dbReference type="EMBL" id="GAT44589.1"/>
    </source>
</evidence>
<feature type="region of interest" description="Disordered" evidence="1">
    <location>
        <begin position="1"/>
        <end position="78"/>
    </location>
</feature>
<proteinExistence type="predicted"/>
<organism evidence="2 3">
    <name type="scientific">Mycena chlorophos</name>
    <name type="common">Agaric fungus</name>
    <name type="synonym">Agaricus chlorophos</name>
    <dbReference type="NCBI Taxonomy" id="658473"/>
    <lineage>
        <taxon>Eukaryota</taxon>
        <taxon>Fungi</taxon>
        <taxon>Dikarya</taxon>
        <taxon>Basidiomycota</taxon>
        <taxon>Agaricomycotina</taxon>
        <taxon>Agaricomycetes</taxon>
        <taxon>Agaricomycetidae</taxon>
        <taxon>Agaricales</taxon>
        <taxon>Marasmiineae</taxon>
        <taxon>Mycenaceae</taxon>
        <taxon>Mycena</taxon>
    </lineage>
</organism>
<sequence length="324" mass="35701">MIEQPHHQRRPGISPTEPLTTATSASDQPDAKHPVAICLPPANAKNEPHNTHIALRPQPSRVPLRPTSPQPTTRRSSFLIPNSASSVRAVLCEPGNVVGNVNKTPSPRTELSRREPNGSPYISQVSLIQNKREPSTLTLSPGYVLLDLQRVFGNNKPPTLSSANRRDLRVSLVSSPGRCNSPTQSARTRRRLRHLESSHNRVAVVESGICEIARLVDLVPRFRWAMTDLVGIGRMVTRTHPRRRSASANEWGLQDAAGLQRLKVSTVVLISVCAKLTRLKECWFCWEAGAVDAERDSAELESFCCCGLAGWDDEVLNGKGSERE</sequence>
<feature type="compositionally biased region" description="Polar residues" evidence="1">
    <location>
        <begin position="17"/>
        <end position="27"/>
    </location>
</feature>
<name>A0ABQ0L2D8_MYCCL</name>
<gene>
    <name evidence="2" type="ORF">MCHLO_02204</name>
</gene>
<accession>A0ABQ0L2D8</accession>
<evidence type="ECO:0000256" key="1">
    <source>
        <dbReference type="SAM" id="MobiDB-lite"/>
    </source>
</evidence>
<evidence type="ECO:0000313" key="3">
    <source>
        <dbReference type="Proteomes" id="UP000815677"/>
    </source>
</evidence>
<protein>
    <submittedName>
        <fullName evidence="2">Uncharacterized protein</fullName>
    </submittedName>
</protein>
<keyword evidence="3" id="KW-1185">Reference proteome</keyword>
<dbReference type="EMBL" id="DF839867">
    <property type="protein sequence ID" value="GAT44589.1"/>
    <property type="molecule type" value="Genomic_DNA"/>
</dbReference>
<reference evidence="2" key="1">
    <citation type="submission" date="2014-09" db="EMBL/GenBank/DDBJ databases">
        <title>Genome sequence of the luminous mushroom Mycena chlorophos for searching fungal bioluminescence genes.</title>
        <authorList>
            <person name="Tanaka Y."/>
            <person name="Kasuga D."/>
            <person name="Oba Y."/>
            <person name="Hase S."/>
            <person name="Sato K."/>
            <person name="Oba Y."/>
            <person name="Sakakibara Y."/>
        </authorList>
    </citation>
    <scope>NUCLEOTIDE SEQUENCE</scope>
</reference>
<dbReference type="Proteomes" id="UP000815677">
    <property type="component" value="Unassembled WGS sequence"/>
</dbReference>